<sequence>MTEDQRFAFDVQGFLHLRGALTPEELAEYMRWIEEVEKTDVRRLNADEPSRMQHQLNRPVSRVIDADPRFARFLDHEAVEPLLVEILGEDYKHIDNELYYTYPGYPGGEWHRGVRAHPTGHVINGRFLCPMVKVFYCISDVGPNEGEFVVIPGSHRAQFDLDTRGRVDLPAQYIFNDVCAGDIILFNEALLHNGRPNPSQKTRKTIIMNFGREDAGPWPGYAPKPETLEKVTPRQRRILMNRTPIWREPDRIG</sequence>
<protein>
    <submittedName>
        <fullName evidence="1">Protein involved in biosynthesis of mitomycin antibiotics/polyketide fumonisin</fullName>
    </submittedName>
</protein>
<dbReference type="Gene3D" id="2.60.120.620">
    <property type="entry name" value="q2cbj1_9rhob like domain"/>
    <property type="match status" value="1"/>
</dbReference>
<dbReference type="InterPro" id="IPR008775">
    <property type="entry name" value="Phytyl_CoA_dOase-like"/>
</dbReference>
<dbReference type="KEGG" id="ccz:CCALI_00524"/>
<proteinExistence type="predicted"/>
<dbReference type="STRING" id="454171.CP488_00629"/>
<dbReference type="PATRIC" id="fig|1303518.3.peg.532"/>
<evidence type="ECO:0000313" key="1">
    <source>
        <dbReference type="EMBL" id="CCW34357.1"/>
    </source>
</evidence>
<organism evidence="1 2">
    <name type="scientific">Chthonomonas calidirosea (strain DSM 23976 / ICMP 18418 / T49)</name>
    <dbReference type="NCBI Taxonomy" id="1303518"/>
    <lineage>
        <taxon>Bacteria</taxon>
        <taxon>Bacillati</taxon>
        <taxon>Armatimonadota</taxon>
        <taxon>Chthonomonadia</taxon>
        <taxon>Chthonomonadales</taxon>
        <taxon>Chthonomonadaceae</taxon>
        <taxon>Chthonomonas</taxon>
    </lineage>
</organism>
<dbReference type="RefSeq" id="WP_016481919.1">
    <property type="nucleotide sequence ID" value="NC_021487.1"/>
</dbReference>
<dbReference type="GO" id="GO:0016706">
    <property type="term" value="F:2-oxoglutarate-dependent dioxygenase activity"/>
    <property type="evidence" value="ECO:0007669"/>
    <property type="project" value="UniProtKB-ARBA"/>
</dbReference>
<dbReference type="PANTHER" id="PTHR20883:SF48">
    <property type="entry name" value="ECTOINE DIOXYGENASE"/>
    <property type="match status" value="1"/>
</dbReference>
<dbReference type="EMBL" id="HF951689">
    <property type="protein sequence ID" value="CCW34357.1"/>
    <property type="molecule type" value="Genomic_DNA"/>
</dbReference>
<reference evidence="2" key="1">
    <citation type="submission" date="2013-03" db="EMBL/GenBank/DDBJ databases">
        <title>Genome sequence of Chthonomonas calidirosea, the first sequenced genome from the Armatimonadetes phylum (formally candidate division OP10).</title>
        <authorList>
            <person name="Lee K.C.Y."/>
            <person name="Morgan X.C."/>
            <person name="Dunfield P.F."/>
            <person name="Tamas I."/>
            <person name="Houghton K.M."/>
            <person name="Vyssotski M."/>
            <person name="Ryan J.L.J."/>
            <person name="Lagutin K."/>
            <person name="McDonald I.R."/>
            <person name="Stott M.B."/>
        </authorList>
    </citation>
    <scope>NUCLEOTIDE SEQUENCE [LARGE SCALE GENOMIC DNA]</scope>
    <source>
        <strain evidence="2">DSM 23976 / ICMP 18418 / T49</strain>
    </source>
</reference>
<dbReference type="Proteomes" id="UP000014227">
    <property type="component" value="Chromosome I"/>
</dbReference>
<dbReference type="GO" id="GO:0005506">
    <property type="term" value="F:iron ion binding"/>
    <property type="evidence" value="ECO:0007669"/>
    <property type="project" value="UniProtKB-ARBA"/>
</dbReference>
<dbReference type="eggNOG" id="COG5285">
    <property type="taxonomic scope" value="Bacteria"/>
</dbReference>
<gene>
    <name evidence="1" type="ORF">CCALI_00524</name>
</gene>
<keyword evidence="2" id="KW-1185">Reference proteome</keyword>
<name>S0EVI2_CHTCT</name>
<dbReference type="AlphaFoldDB" id="S0EVI2"/>
<dbReference type="SUPFAM" id="SSF51197">
    <property type="entry name" value="Clavaminate synthase-like"/>
    <property type="match status" value="1"/>
</dbReference>
<evidence type="ECO:0000313" key="2">
    <source>
        <dbReference type="Proteomes" id="UP000014227"/>
    </source>
</evidence>
<dbReference type="HOGENOM" id="CLU_1033456_0_0_0"/>
<dbReference type="PANTHER" id="PTHR20883">
    <property type="entry name" value="PHYTANOYL-COA DIOXYGENASE DOMAIN CONTAINING 1"/>
    <property type="match status" value="1"/>
</dbReference>
<accession>S0EVI2</accession>
<dbReference type="OrthoDB" id="9791262at2"/>
<dbReference type="Pfam" id="PF05721">
    <property type="entry name" value="PhyH"/>
    <property type="match status" value="1"/>
</dbReference>
<dbReference type="InParanoid" id="S0EVI2"/>